<dbReference type="Proteomes" id="UP000053890">
    <property type="component" value="Unassembled WGS sequence"/>
</dbReference>
<name>A0A0N8PZW2_RHOGW</name>
<evidence type="ECO:0000256" key="1">
    <source>
        <dbReference type="SAM" id="MobiDB-lite"/>
    </source>
</evidence>
<evidence type="ECO:0000313" key="3">
    <source>
        <dbReference type="Proteomes" id="UP000053890"/>
    </source>
</evidence>
<dbReference type="GeneID" id="28973024"/>
<feature type="region of interest" description="Disordered" evidence="1">
    <location>
        <begin position="22"/>
        <end position="47"/>
    </location>
</feature>
<dbReference type="RefSeq" id="XP_018269486.1">
    <property type="nucleotide sequence ID" value="XM_018412575.1"/>
</dbReference>
<accession>A0A0N8PZW2</accession>
<keyword evidence="3" id="KW-1185">Reference proteome</keyword>
<evidence type="ECO:0000313" key="2">
    <source>
        <dbReference type="EMBL" id="KPV73437.1"/>
    </source>
</evidence>
<gene>
    <name evidence="2" type="ORF">RHOBADRAFT_22432</name>
</gene>
<sequence>MCVVPPALGPLPISRLTSPRFRRKKLSPSARRRRSSSSNTARSGRSSASAVRPLVSASLLVSVLMRIHLAVTWSQQGWDTPTPEIGRLWLRRHRILDDPWTGTYHWRDYGMGRRVPATPAAKAEVAAINEKLEPLLKAWQEEKDKTKYQMRKIEDFWHYMQDAIDYDFTIYKTMEKQYAEALVEPIDCSPPPPPPGPGHRRRFIEYVKRALPRRSTAEEPATNAHSLGVGEGFYRMRRRYFNERY</sequence>
<dbReference type="EMBL" id="KQ474083">
    <property type="protein sequence ID" value="KPV73437.1"/>
    <property type="molecule type" value="Genomic_DNA"/>
</dbReference>
<protein>
    <submittedName>
        <fullName evidence="2">Uncharacterized protein</fullName>
    </submittedName>
</protein>
<proteinExistence type="predicted"/>
<feature type="compositionally biased region" description="Low complexity" evidence="1">
    <location>
        <begin position="36"/>
        <end position="47"/>
    </location>
</feature>
<organism evidence="2 3">
    <name type="scientific">Rhodotorula graminis (strain WP1)</name>
    <dbReference type="NCBI Taxonomy" id="578459"/>
    <lineage>
        <taxon>Eukaryota</taxon>
        <taxon>Fungi</taxon>
        <taxon>Dikarya</taxon>
        <taxon>Basidiomycota</taxon>
        <taxon>Pucciniomycotina</taxon>
        <taxon>Microbotryomycetes</taxon>
        <taxon>Sporidiobolales</taxon>
        <taxon>Sporidiobolaceae</taxon>
        <taxon>Rhodotorula</taxon>
    </lineage>
</organism>
<feature type="compositionally biased region" description="Basic residues" evidence="1">
    <location>
        <begin position="22"/>
        <end position="35"/>
    </location>
</feature>
<reference evidence="2 3" key="1">
    <citation type="journal article" date="2015" name="Front. Microbiol.">
        <title>Genome sequence of the plant growth promoting endophytic yeast Rhodotorula graminis WP1.</title>
        <authorList>
            <person name="Firrincieli A."/>
            <person name="Otillar R."/>
            <person name="Salamov A."/>
            <person name="Schmutz J."/>
            <person name="Khan Z."/>
            <person name="Redman R.S."/>
            <person name="Fleck N.D."/>
            <person name="Lindquist E."/>
            <person name="Grigoriev I.V."/>
            <person name="Doty S.L."/>
        </authorList>
    </citation>
    <scope>NUCLEOTIDE SEQUENCE [LARGE SCALE GENOMIC DNA]</scope>
    <source>
        <strain evidence="2 3">WP1</strain>
    </source>
</reference>
<dbReference type="AlphaFoldDB" id="A0A0N8PZW2"/>